<dbReference type="EC" id="2.5.1.18" evidence="2"/>
<accession>A0A345D7S4</accession>
<dbReference type="SUPFAM" id="SSF52833">
    <property type="entry name" value="Thioredoxin-like"/>
    <property type="match status" value="1"/>
</dbReference>
<dbReference type="PANTHER" id="PTHR44051">
    <property type="entry name" value="GLUTATHIONE S-TRANSFERASE-RELATED"/>
    <property type="match status" value="1"/>
</dbReference>
<proteinExistence type="predicted"/>
<dbReference type="OrthoDB" id="3828095at2"/>
<keyword evidence="3" id="KW-1185">Reference proteome</keyword>
<evidence type="ECO:0000259" key="1">
    <source>
        <dbReference type="PROSITE" id="PS50404"/>
    </source>
</evidence>
<dbReference type="EMBL" id="CP031124">
    <property type="protein sequence ID" value="AXF84412.1"/>
    <property type="molecule type" value="Genomic_DNA"/>
</dbReference>
<dbReference type="PROSITE" id="PS50404">
    <property type="entry name" value="GST_NTER"/>
    <property type="match status" value="1"/>
</dbReference>
<dbReference type="InterPro" id="IPR036249">
    <property type="entry name" value="Thioredoxin-like_sf"/>
</dbReference>
<dbReference type="Proteomes" id="UP000252182">
    <property type="component" value="Chromosome"/>
</dbReference>
<dbReference type="SUPFAM" id="SSF47616">
    <property type="entry name" value="GST C-terminal domain-like"/>
    <property type="match status" value="1"/>
</dbReference>
<evidence type="ECO:0000313" key="3">
    <source>
        <dbReference type="Proteomes" id="UP000252182"/>
    </source>
</evidence>
<reference evidence="3" key="1">
    <citation type="submission" date="2018-07" db="EMBL/GenBank/DDBJ databases">
        <authorList>
            <person name="Kim H."/>
        </authorList>
    </citation>
    <scope>NUCLEOTIDE SEQUENCE [LARGE SCALE GENOMIC DNA]</scope>
    <source>
        <strain evidence="3">F02</strain>
    </source>
</reference>
<dbReference type="Gene3D" id="1.20.1050.10">
    <property type="match status" value="1"/>
</dbReference>
<dbReference type="PANTHER" id="PTHR44051:SF21">
    <property type="entry name" value="GLUTATHIONE S-TRANSFERASE FAMILY PROTEIN"/>
    <property type="match status" value="1"/>
</dbReference>
<dbReference type="SFLD" id="SFLDG01150">
    <property type="entry name" value="Main.1:_Beta-like"/>
    <property type="match status" value="1"/>
</dbReference>
<dbReference type="SFLD" id="SFLDS00019">
    <property type="entry name" value="Glutathione_Transferase_(cytos"/>
    <property type="match status" value="1"/>
</dbReference>
<dbReference type="SFLD" id="SFLDG00358">
    <property type="entry name" value="Main_(cytGST)"/>
    <property type="match status" value="1"/>
</dbReference>
<organism evidence="2 3">
    <name type="scientific">Ephemeroptericola cinctiostellae</name>
    <dbReference type="NCBI Taxonomy" id="2268024"/>
    <lineage>
        <taxon>Bacteria</taxon>
        <taxon>Pseudomonadati</taxon>
        <taxon>Pseudomonadota</taxon>
        <taxon>Betaproteobacteria</taxon>
        <taxon>Burkholderiales</taxon>
        <taxon>Burkholderiaceae</taxon>
        <taxon>Ephemeroptericola</taxon>
    </lineage>
</organism>
<dbReference type="InterPro" id="IPR036282">
    <property type="entry name" value="Glutathione-S-Trfase_C_sf"/>
</dbReference>
<dbReference type="InterPro" id="IPR040079">
    <property type="entry name" value="Glutathione_S-Trfase"/>
</dbReference>
<dbReference type="AlphaFoldDB" id="A0A345D7S4"/>
<dbReference type="GO" id="GO:0004364">
    <property type="term" value="F:glutathione transferase activity"/>
    <property type="evidence" value="ECO:0007669"/>
    <property type="project" value="UniProtKB-EC"/>
</dbReference>
<dbReference type="Pfam" id="PF02798">
    <property type="entry name" value="GST_N"/>
    <property type="match status" value="1"/>
</dbReference>
<dbReference type="KEGG" id="hyf:DTO96_100115"/>
<dbReference type="RefSeq" id="WP_114561719.1">
    <property type="nucleotide sequence ID" value="NZ_CP031124.1"/>
</dbReference>
<dbReference type="CDD" id="cd03046">
    <property type="entry name" value="GST_N_GTT1_like"/>
    <property type="match status" value="1"/>
</dbReference>
<protein>
    <submittedName>
        <fullName evidence="2">Glutathione S-transferase GST-4.5</fullName>
        <ecNumber evidence="2">2.5.1.18</ecNumber>
    </submittedName>
</protein>
<sequence length="192" mass="21224">MSLTLYTNPMSRGKIAEWMLAEVGVPYEKVELEYGAAMKTPEFLALNPMGKVPTLVHDGKVVTEAAAICLYLADVFPEAHLKPLESERADYYRWTVFATATLEQGLAFHGAGIVLDERQKAQMGCGDSERAVQALVGHLSRNAYVAGERFTAADVYVGSQLNFFVRLFKMVPTCAAFDDYLNRVTSRAAFPM</sequence>
<keyword evidence="2" id="KW-0808">Transferase</keyword>
<name>A0A345D7S4_9BURK</name>
<feature type="domain" description="GST N-terminal" evidence="1">
    <location>
        <begin position="1"/>
        <end position="80"/>
    </location>
</feature>
<dbReference type="Gene3D" id="3.40.30.10">
    <property type="entry name" value="Glutaredoxin"/>
    <property type="match status" value="1"/>
</dbReference>
<dbReference type="CDD" id="cd03207">
    <property type="entry name" value="GST_C_8"/>
    <property type="match status" value="1"/>
</dbReference>
<gene>
    <name evidence="2" type="primary">gst</name>
    <name evidence="2" type="ORF">DTO96_100115</name>
</gene>
<evidence type="ECO:0000313" key="2">
    <source>
        <dbReference type="EMBL" id="AXF84412.1"/>
    </source>
</evidence>
<dbReference type="InterPro" id="IPR004045">
    <property type="entry name" value="Glutathione_S-Trfase_N"/>
</dbReference>